<name>A0AAN7CEW5_9PEZI</name>
<dbReference type="Gene3D" id="3.40.1190.20">
    <property type="match status" value="1"/>
</dbReference>
<feature type="domain" description="YjeF C-terminal" evidence="11">
    <location>
        <begin position="25"/>
        <end position="347"/>
    </location>
</feature>
<keyword evidence="2 9" id="KW-0597">Phosphoprotein</keyword>
<gene>
    <name evidence="12" type="ORF">C8A03DRAFT_41719</name>
</gene>
<evidence type="ECO:0000256" key="5">
    <source>
        <dbReference type="ARBA" id="ARBA00022857"/>
    </source>
</evidence>
<dbReference type="InterPro" id="IPR017953">
    <property type="entry name" value="Carbohydrate_kinase_pred_CS"/>
</dbReference>
<dbReference type="GO" id="GO:0005524">
    <property type="term" value="F:ATP binding"/>
    <property type="evidence" value="ECO:0007669"/>
    <property type="project" value="UniProtKB-KW"/>
</dbReference>
<sequence>MPSDSSNSTSIAPGAPKMSAATKEILARVRQMIPPMLEKFHKGQLGRVAVIGGSEDYTGAPYFSAMASARLGCDLSHVICTPTAATVIKSYSPNLMVHPLMRSSPSSPAAPVTTGSDHDTDPSHIASRIIPMLDRLHVLVIGPGLGRDPLMQDTVALVIRAAREKGMPMVLDADALLIVQRDPGLVKGYGLAVLTPNVVEFGRLTHALGVDEQVKAAQESAGGETAKVEALARALGGVMVVQKGAKDHLSDGKVTLTVDLEGGRKRSGGQGDTLTGSIATFLGWRKAYMDGIWDHGKKLRDEELVGLAVFGGSAITRECSRLAFAKKGRSLQASDLTDEVHTAFLNIFGEIEDDSSGARL</sequence>
<dbReference type="GO" id="GO:0046496">
    <property type="term" value="P:nicotinamide nucleotide metabolic process"/>
    <property type="evidence" value="ECO:0007669"/>
    <property type="project" value="UniProtKB-UniRule"/>
</dbReference>
<feature type="binding site" evidence="9">
    <location>
        <position position="144"/>
    </location>
    <ligand>
        <name>(6S)-NADPHX</name>
        <dbReference type="ChEBI" id="CHEBI:64076"/>
    </ligand>
</feature>
<evidence type="ECO:0000256" key="8">
    <source>
        <dbReference type="ARBA" id="ARBA00047472"/>
    </source>
</evidence>
<keyword evidence="5" id="KW-0521">NADP</keyword>
<comment type="caution">
    <text evidence="12">The sequence shown here is derived from an EMBL/GenBank/DDBJ whole genome shotgun (WGS) entry which is preliminary data.</text>
</comment>
<evidence type="ECO:0000256" key="3">
    <source>
        <dbReference type="ARBA" id="ARBA00022741"/>
    </source>
</evidence>
<evidence type="ECO:0000313" key="12">
    <source>
        <dbReference type="EMBL" id="KAK4240808.1"/>
    </source>
</evidence>
<comment type="subcellular location">
    <subcellularLocation>
        <location evidence="9">Cytoplasm</location>
    </subcellularLocation>
</comment>
<dbReference type="PROSITE" id="PS01050">
    <property type="entry name" value="YJEF_C_2"/>
    <property type="match status" value="1"/>
</dbReference>
<dbReference type="EMBL" id="MU860033">
    <property type="protein sequence ID" value="KAK4240808.1"/>
    <property type="molecule type" value="Genomic_DNA"/>
</dbReference>
<evidence type="ECO:0000256" key="2">
    <source>
        <dbReference type="ARBA" id="ARBA00022553"/>
    </source>
</evidence>
<dbReference type="CDD" id="cd01171">
    <property type="entry name" value="YXKO-related"/>
    <property type="match status" value="1"/>
</dbReference>
<reference evidence="12" key="1">
    <citation type="journal article" date="2023" name="Mol. Phylogenet. Evol.">
        <title>Genome-scale phylogeny and comparative genomics of the fungal order Sordariales.</title>
        <authorList>
            <person name="Hensen N."/>
            <person name="Bonometti L."/>
            <person name="Westerberg I."/>
            <person name="Brannstrom I.O."/>
            <person name="Guillou S."/>
            <person name="Cros-Aarteil S."/>
            <person name="Calhoun S."/>
            <person name="Haridas S."/>
            <person name="Kuo A."/>
            <person name="Mondo S."/>
            <person name="Pangilinan J."/>
            <person name="Riley R."/>
            <person name="LaButti K."/>
            <person name="Andreopoulos B."/>
            <person name="Lipzen A."/>
            <person name="Chen C."/>
            <person name="Yan M."/>
            <person name="Daum C."/>
            <person name="Ng V."/>
            <person name="Clum A."/>
            <person name="Steindorff A."/>
            <person name="Ohm R.A."/>
            <person name="Martin F."/>
            <person name="Silar P."/>
            <person name="Natvig D.O."/>
            <person name="Lalanne C."/>
            <person name="Gautier V."/>
            <person name="Ament-Velasquez S.L."/>
            <person name="Kruys A."/>
            <person name="Hutchinson M.I."/>
            <person name="Powell A.J."/>
            <person name="Barry K."/>
            <person name="Miller A.N."/>
            <person name="Grigoriev I.V."/>
            <person name="Debuchy R."/>
            <person name="Gladieux P."/>
            <person name="Hiltunen Thoren M."/>
            <person name="Johannesson H."/>
        </authorList>
    </citation>
    <scope>NUCLEOTIDE SEQUENCE</scope>
    <source>
        <strain evidence="12">CBS 532.94</strain>
    </source>
</reference>
<dbReference type="EC" id="4.2.1.93" evidence="9"/>
<dbReference type="GO" id="GO:0005737">
    <property type="term" value="C:cytoplasm"/>
    <property type="evidence" value="ECO:0007669"/>
    <property type="project" value="UniProtKB-SubCell"/>
</dbReference>
<evidence type="ECO:0000256" key="10">
    <source>
        <dbReference type="SAM" id="MobiDB-lite"/>
    </source>
</evidence>
<keyword evidence="4 9" id="KW-0067">ATP-binding</keyword>
<dbReference type="AlphaFoldDB" id="A0AAN7CEW5"/>
<comment type="catalytic activity">
    <reaction evidence="9">
        <text>(6S)-NADHX + ATP = ADP + phosphate + NADH + H(+)</text>
        <dbReference type="Rhea" id="RHEA:19017"/>
        <dbReference type="ChEBI" id="CHEBI:15378"/>
        <dbReference type="ChEBI" id="CHEBI:30616"/>
        <dbReference type="ChEBI" id="CHEBI:43474"/>
        <dbReference type="ChEBI" id="CHEBI:57945"/>
        <dbReference type="ChEBI" id="CHEBI:64074"/>
        <dbReference type="ChEBI" id="CHEBI:456216"/>
        <dbReference type="EC" id="4.2.1.93"/>
    </reaction>
</comment>
<dbReference type="Pfam" id="PF01256">
    <property type="entry name" value="Carb_kinase"/>
    <property type="match status" value="1"/>
</dbReference>
<dbReference type="HAMAP" id="MF_01965">
    <property type="entry name" value="NADHX_dehydratase"/>
    <property type="match status" value="1"/>
</dbReference>
<protein>
    <recommendedName>
        <fullName evidence="9">ATP-dependent (S)-NAD(P)H-hydrate dehydratase</fullName>
        <ecNumber evidence="9">4.2.1.93</ecNumber>
    </recommendedName>
    <alternativeName>
        <fullName evidence="9">ATP-dependent NAD(P)HX dehydratase</fullName>
    </alternativeName>
</protein>
<accession>A0AAN7CEW5</accession>
<keyword evidence="13" id="KW-1185">Reference proteome</keyword>
<keyword evidence="1 9" id="KW-0963">Cytoplasm</keyword>
<comment type="function">
    <text evidence="9">Catalyzes the dehydration of the S-form of NAD(P)HX at the expense of ATP, which is converted to ADP. Together with NAD(P)HX epimerase, which catalyzes the epimerization of the S- and R-forms, the enzyme allows the repair of both epimers of NAD(P)HX, a damaged form of NAD(P)H that is a result of enzymatic or heat-dependent hydration.</text>
</comment>
<organism evidence="12 13">
    <name type="scientific">Achaetomium macrosporum</name>
    <dbReference type="NCBI Taxonomy" id="79813"/>
    <lineage>
        <taxon>Eukaryota</taxon>
        <taxon>Fungi</taxon>
        <taxon>Dikarya</taxon>
        <taxon>Ascomycota</taxon>
        <taxon>Pezizomycotina</taxon>
        <taxon>Sordariomycetes</taxon>
        <taxon>Sordariomycetidae</taxon>
        <taxon>Sordariales</taxon>
        <taxon>Chaetomiaceae</taxon>
        <taxon>Achaetomium</taxon>
    </lineage>
</organism>
<proteinExistence type="inferred from homology"/>
<evidence type="ECO:0000256" key="1">
    <source>
        <dbReference type="ARBA" id="ARBA00022490"/>
    </source>
</evidence>
<feature type="binding site" evidence="9">
    <location>
        <begin position="243"/>
        <end position="247"/>
    </location>
    <ligand>
        <name>ATP</name>
        <dbReference type="ChEBI" id="CHEBI:30616"/>
    </ligand>
</feature>
<dbReference type="GO" id="GO:0047453">
    <property type="term" value="F:ATP-dependent NAD(P)H-hydrate dehydratase activity"/>
    <property type="evidence" value="ECO:0007669"/>
    <property type="project" value="UniProtKB-UniRule"/>
</dbReference>
<dbReference type="GO" id="GO:0110051">
    <property type="term" value="P:metabolite repair"/>
    <property type="evidence" value="ECO:0007669"/>
    <property type="project" value="TreeGrafter"/>
</dbReference>
<dbReference type="NCBIfam" id="TIGR00196">
    <property type="entry name" value="yjeF_cterm"/>
    <property type="match status" value="1"/>
</dbReference>
<keyword evidence="6 9" id="KW-0520">NAD</keyword>
<dbReference type="PROSITE" id="PS51383">
    <property type="entry name" value="YJEF_C_3"/>
    <property type="match status" value="1"/>
</dbReference>
<comment type="cofactor">
    <cofactor evidence="9">
        <name>Mg(2+)</name>
        <dbReference type="ChEBI" id="CHEBI:18420"/>
    </cofactor>
</comment>
<evidence type="ECO:0000259" key="11">
    <source>
        <dbReference type="PROSITE" id="PS51383"/>
    </source>
</evidence>
<dbReference type="Proteomes" id="UP001303760">
    <property type="component" value="Unassembled WGS sequence"/>
</dbReference>
<evidence type="ECO:0000256" key="7">
    <source>
        <dbReference type="ARBA" id="ARBA00023239"/>
    </source>
</evidence>
<reference evidence="12" key="2">
    <citation type="submission" date="2023-05" db="EMBL/GenBank/DDBJ databases">
        <authorList>
            <consortium name="Lawrence Berkeley National Laboratory"/>
            <person name="Steindorff A."/>
            <person name="Hensen N."/>
            <person name="Bonometti L."/>
            <person name="Westerberg I."/>
            <person name="Brannstrom I.O."/>
            <person name="Guillou S."/>
            <person name="Cros-Aarteil S."/>
            <person name="Calhoun S."/>
            <person name="Haridas S."/>
            <person name="Kuo A."/>
            <person name="Mondo S."/>
            <person name="Pangilinan J."/>
            <person name="Riley R."/>
            <person name="Labutti K."/>
            <person name="Andreopoulos B."/>
            <person name="Lipzen A."/>
            <person name="Chen C."/>
            <person name="Yanf M."/>
            <person name="Daum C."/>
            <person name="Ng V."/>
            <person name="Clum A."/>
            <person name="Ohm R."/>
            <person name="Martin F."/>
            <person name="Silar P."/>
            <person name="Natvig D."/>
            <person name="Lalanne C."/>
            <person name="Gautier V."/>
            <person name="Ament-Velasquez S.L."/>
            <person name="Kruys A."/>
            <person name="Hutchinson M.I."/>
            <person name="Powell A.J."/>
            <person name="Barry K."/>
            <person name="Miller A.N."/>
            <person name="Grigoriev I.V."/>
            <person name="Debuchy R."/>
            <person name="Gladieux P."/>
            <person name="Thoren M.H."/>
            <person name="Johannesson H."/>
        </authorList>
    </citation>
    <scope>NUCLEOTIDE SEQUENCE</scope>
    <source>
        <strain evidence="12">CBS 532.94</strain>
    </source>
</reference>
<keyword evidence="3 9" id="KW-0547">Nucleotide-binding</keyword>
<dbReference type="InterPro" id="IPR029056">
    <property type="entry name" value="Ribokinase-like"/>
</dbReference>
<feature type="binding site" evidence="9">
    <location>
        <begin position="262"/>
        <end position="271"/>
    </location>
    <ligand>
        <name>ATP</name>
        <dbReference type="ChEBI" id="CHEBI:30616"/>
    </ligand>
</feature>
<evidence type="ECO:0000313" key="13">
    <source>
        <dbReference type="Proteomes" id="UP001303760"/>
    </source>
</evidence>
<evidence type="ECO:0000256" key="9">
    <source>
        <dbReference type="HAMAP-Rule" id="MF_03157"/>
    </source>
</evidence>
<dbReference type="FunFam" id="3.40.1190.20:FF:000043">
    <property type="entry name" value="ATP-dependent (S)-NAD(P)H-hydrate dehydratase"/>
    <property type="match status" value="1"/>
</dbReference>
<dbReference type="SUPFAM" id="SSF53613">
    <property type="entry name" value="Ribokinase-like"/>
    <property type="match status" value="1"/>
</dbReference>
<feature type="region of interest" description="Disordered" evidence="10">
    <location>
        <begin position="102"/>
        <end position="123"/>
    </location>
</feature>
<dbReference type="PANTHER" id="PTHR12592:SF0">
    <property type="entry name" value="ATP-DEPENDENT (S)-NAD(P)H-HYDRATE DEHYDRATASE"/>
    <property type="match status" value="1"/>
</dbReference>
<comment type="similarity">
    <text evidence="9">Belongs to the NnrD/CARKD family.</text>
</comment>
<dbReference type="PANTHER" id="PTHR12592">
    <property type="entry name" value="ATP-DEPENDENT (S)-NAD(P)H-HYDRATE DEHYDRATASE FAMILY MEMBER"/>
    <property type="match status" value="1"/>
</dbReference>
<evidence type="ECO:0000256" key="4">
    <source>
        <dbReference type="ARBA" id="ARBA00022840"/>
    </source>
</evidence>
<feature type="binding site" evidence="9">
    <location>
        <begin position="197"/>
        <end position="203"/>
    </location>
    <ligand>
        <name>(6S)-NADPHX</name>
        <dbReference type="ChEBI" id="CHEBI:64076"/>
    </ligand>
</feature>
<dbReference type="InterPro" id="IPR000631">
    <property type="entry name" value="CARKD"/>
</dbReference>
<comment type="catalytic activity">
    <reaction evidence="8 9">
        <text>(6S)-NADPHX + ATP = ADP + phosphate + NADPH + H(+)</text>
        <dbReference type="Rhea" id="RHEA:32231"/>
        <dbReference type="ChEBI" id="CHEBI:15378"/>
        <dbReference type="ChEBI" id="CHEBI:30616"/>
        <dbReference type="ChEBI" id="CHEBI:43474"/>
        <dbReference type="ChEBI" id="CHEBI:57783"/>
        <dbReference type="ChEBI" id="CHEBI:64076"/>
        <dbReference type="ChEBI" id="CHEBI:456216"/>
        <dbReference type="EC" id="4.2.1.93"/>
    </reaction>
</comment>
<keyword evidence="7 9" id="KW-0456">Lyase</keyword>
<feature type="binding site" evidence="9">
    <location>
        <position position="272"/>
    </location>
    <ligand>
        <name>(6S)-NADPHX</name>
        <dbReference type="ChEBI" id="CHEBI:64076"/>
    </ligand>
</feature>
<evidence type="ECO:0000256" key="6">
    <source>
        <dbReference type="ARBA" id="ARBA00023027"/>
    </source>
</evidence>